<comment type="caution">
    <text evidence="1">The sequence shown here is derived from an EMBL/GenBank/DDBJ whole genome shotgun (WGS) entry which is preliminary data.</text>
</comment>
<protein>
    <submittedName>
        <fullName evidence="1">Uncharacterized protein</fullName>
    </submittedName>
</protein>
<proteinExistence type="predicted"/>
<reference evidence="1" key="1">
    <citation type="submission" date="2013-08" db="EMBL/GenBank/DDBJ databases">
        <authorList>
            <person name="Mendez C."/>
            <person name="Richter M."/>
            <person name="Ferrer M."/>
            <person name="Sanchez J."/>
        </authorList>
    </citation>
    <scope>NUCLEOTIDE SEQUENCE</scope>
</reference>
<sequence length="151" mass="16353">MDAYWTEINASSNPGRLSDAGMTYDASAGYVVLFGGMTYYNSGIEWNCTNSTWTYRAGVWTNLSIPGPPTQLACSPLMAFDPSTGSVIAYLYPNAAPNSVPSTLMTWEFANGTWTNLNVSSPRIDVGTMAYYAPAKAVVLVGVERIGRQRI</sequence>
<dbReference type="InterPro" id="IPR011043">
    <property type="entry name" value="Gal_Oxase/kelch_b-propeller"/>
</dbReference>
<organism evidence="1">
    <name type="scientific">mine drainage metagenome</name>
    <dbReference type="NCBI Taxonomy" id="410659"/>
    <lineage>
        <taxon>unclassified sequences</taxon>
        <taxon>metagenomes</taxon>
        <taxon>ecological metagenomes</taxon>
    </lineage>
</organism>
<evidence type="ECO:0000313" key="1">
    <source>
        <dbReference type="EMBL" id="EQD46338.1"/>
    </source>
</evidence>
<dbReference type="AlphaFoldDB" id="T0ZNS9"/>
<name>T0ZNS9_9ZZZZ</name>
<dbReference type="Gene3D" id="2.120.10.80">
    <property type="entry name" value="Kelch-type beta propeller"/>
    <property type="match status" value="1"/>
</dbReference>
<gene>
    <name evidence="1" type="ORF">B2A_08926</name>
</gene>
<reference evidence="1" key="2">
    <citation type="journal article" date="2014" name="ISME J.">
        <title>Microbial stratification in low pH oxic and suboxic macroscopic growths along an acid mine drainage.</title>
        <authorList>
            <person name="Mendez-Garcia C."/>
            <person name="Mesa V."/>
            <person name="Sprenger R.R."/>
            <person name="Richter M."/>
            <person name="Diez M.S."/>
            <person name="Solano J."/>
            <person name="Bargiela R."/>
            <person name="Golyshina O.V."/>
            <person name="Manteca A."/>
            <person name="Ramos J.L."/>
            <person name="Gallego J.R."/>
            <person name="Llorente I."/>
            <person name="Martins Dos Santos V.A."/>
            <person name="Jensen O.N."/>
            <person name="Pelaez A.I."/>
            <person name="Sanchez J."/>
            <person name="Ferrer M."/>
        </authorList>
    </citation>
    <scope>NUCLEOTIDE SEQUENCE</scope>
</reference>
<dbReference type="InterPro" id="IPR015915">
    <property type="entry name" value="Kelch-typ_b-propeller"/>
</dbReference>
<accession>T0ZNS9</accession>
<dbReference type="SUPFAM" id="SSF50965">
    <property type="entry name" value="Galactose oxidase, central domain"/>
    <property type="match status" value="1"/>
</dbReference>
<dbReference type="EMBL" id="AUZZ01006441">
    <property type="protein sequence ID" value="EQD46338.1"/>
    <property type="molecule type" value="Genomic_DNA"/>
</dbReference>